<dbReference type="EMBL" id="CP036347">
    <property type="protein sequence ID" value="QDU03016.1"/>
    <property type="molecule type" value="Genomic_DNA"/>
</dbReference>
<dbReference type="Proteomes" id="UP000320722">
    <property type="component" value="Chromosome"/>
</dbReference>
<evidence type="ECO:0000256" key="1">
    <source>
        <dbReference type="ARBA" id="ARBA00022729"/>
    </source>
</evidence>
<reference evidence="7 8" key="1">
    <citation type="submission" date="2019-02" db="EMBL/GenBank/DDBJ databases">
        <title>Deep-cultivation of Planctomycetes and their phenomic and genomic characterization uncovers novel biology.</title>
        <authorList>
            <person name="Wiegand S."/>
            <person name="Jogler M."/>
            <person name="Boedeker C."/>
            <person name="Pinto D."/>
            <person name="Vollmers J."/>
            <person name="Rivas-Marin E."/>
            <person name="Kohn T."/>
            <person name="Peeters S.H."/>
            <person name="Heuer A."/>
            <person name="Rast P."/>
            <person name="Oberbeckmann S."/>
            <person name="Bunk B."/>
            <person name="Jeske O."/>
            <person name="Meyerdierks A."/>
            <person name="Storesund J.E."/>
            <person name="Kallscheuer N."/>
            <person name="Luecker S."/>
            <person name="Lage O.M."/>
            <person name="Pohl T."/>
            <person name="Merkel B.J."/>
            <person name="Hornburger P."/>
            <person name="Mueller R.-W."/>
            <person name="Bruemmer F."/>
            <person name="Labrenz M."/>
            <person name="Spormann A.M."/>
            <person name="Op den Camp H."/>
            <person name="Overmann J."/>
            <person name="Amann R."/>
            <person name="Jetten M.S.M."/>
            <person name="Mascher T."/>
            <person name="Medema M.H."/>
            <person name="Devos D.P."/>
            <person name="Kaster A.-K."/>
            <person name="Ovreas L."/>
            <person name="Rohde M."/>
            <person name="Galperin M.Y."/>
            <person name="Jogler C."/>
        </authorList>
    </citation>
    <scope>NUCLEOTIDE SEQUENCE [LARGE SCALE GENOMIC DNA]</scope>
    <source>
        <strain evidence="7 8">V6</strain>
    </source>
</reference>
<feature type="region of interest" description="Disordered" evidence="4">
    <location>
        <begin position="462"/>
        <end position="481"/>
    </location>
</feature>
<feature type="domain" description="LamG-like jellyroll fold" evidence="6">
    <location>
        <begin position="529"/>
        <end position="666"/>
    </location>
</feature>
<dbReference type="AlphaFoldDB" id="A0A517WCN5"/>
<accession>A0A517WCN5</accession>
<dbReference type="InterPro" id="IPR001791">
    <property type="entry name" value="Laminin_G"/>
</dbReference>
<evidence type="ECO:0000259" key="6">
    <source>
        <dbReference type="SMART" id="SM00560"/>
    </source>
</evidence>
<dbReference type="SMART" id="SM00560">
    <property type="entry name" value="LamGL"/>
    <property type="match status" value="1"/>
</dbReference>
<proteinExistence type="predicted"/>
<dbReference type="InterPro" id="IPR011444">
    <property type="entry name" value="DUF1549"/>
</dbReference>
<gene>
    <name evidence="7" type="ORF">V6x_27260</name>
</gene>
<dbReference type="SUPFAM" id="SSF49899">
    <property type="entry name" value="Concanavalin A-like lectins/glucanases"/>
    <property type="match status" value="1"/>
</dbReference>
<evidence type="ECO:0000313" key="8">
    <source>
        <dbReference type="Proteomes" id="UP000320722"/>
    </source>
</evidence>
<dbReference type="Gene3D" id="2.60.120.200">
    <property type="match status" value="1"/>
</dbReference>
<keyword evidence="2" id="KW-1015">Disulfide bond</keyword>
<feature type="domain" description="Laminin G" evidence="5">
    <location>
        <begin position="529"/>
        <end position="661"/>
    </location>
</feature>
<protein>
    <submittedName>
        <fullName evidence="7">Planctomycete cytochrome C</fullName>
    </submittedName>
</protein>
<evidence type="ECO:0000256" key="2">
    <source>
        <dbReference type="ARBA" id="ARBA00023157"/>
    </source>
</evidence>
<dbReference type="InterPro" id="IPR011429">
    <property type="entry name" value="Cyt_c_Planctomycete-type"/>
</dbReference>
<dbReference type="PANTHER" id="PTHR35889">
    <property type="entry name" value="CYCLOINULO-OLIGOSACCHARIDE FRUCTANOTRANSFERASE-RELATED"/>
    <property type="match status" value="1"/>
</dbReference>
<dbReference type="SMART" id="SM00282">
    <property type="entry name" value="LamG"/>
    <property type="match status" value="1"/>
</dbReference>
<feature type="coiled-coil region" evidence="3">
    <location>
        <begin position="379"/>
        <end position="406"/>
    </location>
</feature>
<evidence type="ECO:0000256" key="3">
    <source>
        <dbReference type="SAM" id="Coils"/>
    </source>
</evidence>
<keyword evidence="3" id="KW-0175">Coiled coil</keyword>
<evidence type="ECO:0000256" key="4">
    <source>
        <dbReference type="SAM" id="MobiDB-lite"/>
    </source>
</evidence>
<dbReference type="Pfam" id="PF07587">
    <property type="entry name" value="PSD1"/>
    <property type="match status" value="1"/>
</dbReference>
<dbReference type="Pfam" id="PF07583">
    <property type="entry name" value="PSCyt2"/>
    <property type="match status" value="1"/>
</dbReference>
<evidence type="ECO:0000313" key="7">
    <source>
        <dbReference type="EMBL" id="QDU03016.1"/>
    </source>
</evidence>
<keyword evidence="1" id="KW-0732">Signal</keyword>
<name>A0A517WCN5_9PLAN</name>
<dbReference type="InterPro" id="IPR006558">
    <property type="entry name" value="LamG-like"/>
</dbReference>
<dbReference type="Pfam" id="PF13385">
    <property type="entry name" value="Laminin_G_3"/>
    <property type="match status" value="1"/>
</dbReference>
<dbReference type="InterPro" id="IPR022655">
    <property type="entry name" value="DUF1553"/>
</dbReference>
<dbReference type="InterPro" id="IPR013320">
    <property type="entry name" value="ConA-like_dom_sf"/>
</dbReference>
<dbReference type="RefSeq" id="WP_197999855.1">
    <property type="nucleotide sequence ID" value="NZ_CP036347.1"/>
</dbReference>
<sequence>MIRLRLPGLVCATGLLGLFLTGSSFVCGSEIEFNRDVRPILSDLCFQCHGPDASQRQADLRLDQESGLLGTKADPGVVVPGNAAESELFKRLLTTDLDLVMPPTSSEKQITADQIDIIKRWIDAGARWQKHWAFIPPRRPEIPQIRQQAWVRNPIDAFVLARLEAEGLKPSPAADRSTLLRRLSLDLTGLPPALAEQDAFFQDESPDAYERLVDRLLASPHYGERMALEWLDAARFADTSGYQTDGERHMWRWREWVINAFNSNQPFDQFTIEQLAGDLLPEPTLDQLVATGFNRNHRANSEGGIIFDEYLLEYAVDRVETTGTVWLGLTVGCARCHEHKYDPVSQKEFYQLIAFFNNIPERGRVIKYGNAAPFVKAPTAAQQQELEALKQQISVLEGKLKSAEPELKRLQQAWEAKQPSADLELKHPQQHLAYRIDFNGELKLQVIGKQQMDYYANRTNASSDVERYDRDGSTSQAQFEPTAEGQALKLNGTEQHEVKELREPQGVKLDGQKPVHLKGDAKPILSDKDPFSVVFQVNPAQPDGTILASLTPKQDESGFRIFLKEGRLQINMGPRWLDDAVLLAARDKLELNRWSHVVLTYAGNSQARDFQLYVNGEPQELEVKLDYLTGGFAFPAPFVFGAYHDRDYFRGLIDDFRIYRTQLTPDWVTLDLVRETVPDILKIPVSKRSAGQQLKVTRYFMTYRAPTEYRLAFFNLRSLKEKQFALERRLPTSMVMREQDEMQPTFVLMRGEYDKPGEQVSADIPASLGTLSADLPRNRLGLARWLVDPANPLTARVIVNRYWQMYFGNGLVKTTEDFGSQGSWPTHPELLDWLATEFMRTGWDVKRLQKLIVTSATYRQSSHVSPALLKADPENQLLARAARLRLPAEMIRDQALSVSGLLRPEIGGPSVKPYQPKGVWKEIASQVYEPGTGAELYRRSMYTYWKRTVPPPTMATFDAPSRETCIVKRSRTNTPLQALALLNDVTYVEASRKLAERMLDQKVQTPAERIRYAMRVVLAREPSDRELDIFLKGWERYQSRFAAQPEAARKFLDVGESRSAIQYDPAEHAAYTVIASLILNLDETINRE</sequence>
<dbReference type="PANTHER" id="PTHR35889:SF3">
    <property type="entry name" value="F-BOX DOMAIN-CONTAINING PROTEIN"/>
    <property type="match status" value="1"/>
</dbReference>
<evidence type="ECO:0000259" key="5">
    <source>
        <dbReference type="SMART" id="SM00282"/>
    </source>
</evidence>
<dbReference type="Pfam" id="PF07635">
    <property type="entry name" value="PSCyt1"/>
    <property type="match status" value="1"/>
</dbReference>
<organism evidence="7 8">
    <name type="scientific">Gimesia chilikensis</name>
    <dbReference type="NCBI Taxonomy" id="2605989"/>
    <lineage>
        <taxon>Bacteria</taxon>
        <taxon>Pseudomonadati</taxon>
        <taxon>Planctomycetota</taxon>
        <taxon>Planctomycetia</taxon>
        <taxon>Planctomycetales</taxon>
        <taxon>Planctomycetaceae</taxon>
        <taxon>Gimesia</taxon>
    </lineage>
</organism>